<dbReference type="InterPro" id="IPR036388">
    <property type="entry name" value="WH-like_DNA-bd_sf"/>
</dbReference>
<dbReference type="Gene3D" id="1.10.10.10">
    <property type="entry name" value="Winged helix-like DNA-binding domain superfamily/Winged helix DNA-binding domain"/>
    <property type="match status" value="1"/>
</dbReference>
<reference evidence="2 4" key="1">
    <citation type="submission" date="2020-12" db="EMBL/GenBank/DDBJ databases">
        <title>Draft genome sequence of furan degrading bacterial strain FUR100.</title>
        <authorList>
            <person name="Woiski C."/>
        </authorList>
    </citation>
    <scope>NUCLEOTIDE SEQUENCE [LARGE SCALE GENOMIC DNA]</scope>
    <source>
        <strain evidence="2 4">FUR100</strain>
    </source>
</reference>
<dbReference type="OMA" id="ISQHPGC"/>
<dbReference type="PRINTS" id="PR00598">
    <property type="entry name" value="HTHMARR"/>
</dbReference>
<proteinExistence type="predicted"/>
<dbReference type="InterPro" id="IPR000835">
    <property type="entry name" value="HTH_MarR-typ"/>
</dbReference>
<dbReference type="GO" id="GO:0003700">
    <property type="term" value="F:DNA-binding transcription factor activity"/>
    <property type="evidence" value="ECO:0007669"/>
    <property type="project" value="InterPro"/>
</dbReference>
<evidence type="ECO:0000259" key="1">
    <source>
        <dbReference type="PROSITE" id="PS50995"/>
    </source>
</evidence>
<dbReference type="EMBL" id="JAECSB010000085">
    <property type="protein sequence ID" value="MBH5146129.1"/>
    <property type="molecule type" value="Genomic_DNA"/>
</dbReference>
<feature type="domain" description="HTH marR-type" evidence="1">
    <location>
        <begin position="11"/>
        <end position="146"/>
    </location>
</feature>
<dbReference type="PANTHER" id="PTHR33164:SF103">
    <property type="entry name" value="REGULATORY PROTEIN MARR"/>
    <property type="match status" value="1"/>
</dbReference>
<keyword evidence="4" id="KW-1185">Reference proteome</keyword>
<dbReference type="GeneID" id="79382895"/>
<dbReference type="SMART" id="SM00347">
    <property type="entry name" value="HTH_MARR"/>
    <property type="match status" value="1"/>
</dbReference>
<dbReference type="RefSeq" id="WP_020908655.1">
    <property type="nucleotide sequence ID" value="NZ_BHXB01000001.1"/>
</dbReference>
<dbReference type="EMBL" id="CP124545">
    <property type="protein sequence ID" value="WMN01807.1"/>
    <property type="molecule type" value="Genomic_DNA"/>
</dbReference>
<dbReference type="Proteomes" id="UP001230933">
    <property type="component" value="Chromosome"/>
</dbReference>
<evidence type="ECO:0000313" key="3">
    <source>
        <dbReference type="EMBL" id="WMN01807.1"/>
    </source>
</evidence>
<evidence type="ECO:0000313" key="4">
    <source>
        <dbReference type="Proteomes" id="UP000627573"/>
    </source>
</evidence>
<dbReference type="InterPro" id="IPR039422">
    <property type="entry name" value="MarR/SlyA-like"/>
</dbReference>
<evidence type="ECO:0000313" key="2">
    <source>
        <dbReference type="EMBL" id="MBH5146129.1"/>
    </source>
</evidence>
<reference evidence="3" key="2">
    <citation type="submission" date="2023-08" db="EMBL/GenBank/DDBJ databases">
        <title>Isolation and Characterization of Rhodococcus erythropolis MGMM8.</title>
        <authorList>
            <person name="Diabankana R.G.C."/>
            <person name="Afordoanyi D.M."/>
            <person name="Validov S.Z."/>
        </authorList>
    </citation>
    <scope>NUCLEOTIDE SEQUENCE</scope>
    <source>
        <strain evidence="3">MGMM8</strain>
    </source>
</reference>
<accession>A0A1F2PYS4</accession>
<organism evidence="2 4">
    <name type="scientific">Rhodococcus erythropolis</name>
    <name type="common">Arthrobacter picolinophilus</name>
    <dbReference type="NCBI Taxonomy" id="1833"/>
    <lineage>
        <taxon>Bacteria</taxon>
        <taxon>Bacillati</taxon>
        <taxon>Actinomycetota</taxon>
        <taxon>Actinomycetes</taxon>
        <taxon>Mycobacteriales</taxon>
        <taxon>Nocardiaceae</taxon>
        <taxon>Rhodococcus</taxon>
        <taxon>Rhodococcus erythropolis group</taxon>
    </lineage>
</organism>
<name>A0A1F2PYS4_RHOER</name>
<dbReference type="InterPro" id="IPR036390">
    <property type="entry name" value="WH_DNA-bd_sf"/>
</dbReference>
<dbReference type="PROSITE" id="PS50995">
    <property type="entry name" value="HTH_MARR_2"/>
    <property type="match status" value="1"/>
</dbReference>
<dbReference type="Pfam" id="PF12802">
    <property type="entry name" value="MarR_2"/>
    <property type="match status" value="1"/>
</dbReference>
<gene>
    <name evidence="2" type="ORF">I3517_26350</name>
    <name evidence="3" type="ORF">QIE55_31410</name>
</gene>
<dbReference type="Proteomes" id="UP000627573">
    <property type="component" value="Unassembled WGS sequence"/>
</dbReference>
<dbReference type="AlphaFoldDB" id="A0A1F2PYS4"/>
<dbReference type="SUPFAM" id="SSF46785">
    <property type="entry name" value="Winged helix' DNA-binding domain"/>
    <property type="match status" value="1"/>
</dbReference>
<protein>
    <submittedName>
        <fullName evidence="2">MarR family transcriptional regulator</fullName>
    </submittedName>
</protein>
<dbReference type="PANTHER" id="PTHR33164">
    <property type="entry name" value="TRANSCRIPTIONAL REGULATOR, MARR FAMILY"/>
    <property type="match status" value="1"/>
</dbReference>
<sequence length="158" mass="16883">MDEIGADHRLSDDVLETLGQLRRGTRKASGRPFAERPLGGAQIELVRLLRRNPGLSVAEAAGRLGVAANTVSTLVRQLVDDGVIERVADEADRRVARLVLSDEARARVEVWRDRRSVIVGQALSSLTGEDRARIEAALPALSRLASALAAAGSEGEGQ</sequence>
<dbReference type="GO" id="GO:0006950">
    <property type="term" value="P:response to stress"/>
    <property type="evidence" value="ECO:0007669"/>
    <property type="project" value="TreeGrafter"/>
</dbReference>